<evidence type="ECO:0000313" key="3">
    <source>
        <dbReference type="Proteomes" id="UP000515125"/>
    </source>
</evidence>
<dbReference type="RefSeq" id="XP_026192497.1">
    <property type="nucleotide sequence ID" value="XM_026336712.1"/>
</dbReference>
<dbReference type="AlphaFoldDB" id="A0A6P6RYR9"/>
<feature type="region of interest" description="Disordered" evidence="1">
    <location>
        <begin position="1100"/>
        <end position="1119"/>
    </location>
</feature>
<keyword evidence="3" id="KW-1185">Reference proteome</keyword>
<gene>
    <name evidence="4" type="primary">LOC34617857</name>
</gene>
<protein>
    <submittedName>
        <fullName evidence="4">Uncharacterized protein LOC34617857</fullName>
    </submittedName>
</protein>
<dbReference type="OrthoDB" id="349245at2759"/>
<dbReference type="Pfam" id="PF26188">
    <property type="entry name" value="RESC6"/>
    <property type="match status" value="1"/>
</dbReference>
<proteinExistence type="predicted"/>
<sequence length="1244" mass="132244">MSIGGERRGRTRVRDPVAAVRAAVLGGVGLPCVEGIFCWHRSVVALLPVQKDKELVYEARALALLANAFARMAFRHEEALGVVCRRAEKQINECCAQDVSNLFNALHRLAYRNGDLLQALERRAARVAADMKPQHLANCLSALAAFGAADSQTVEVLAAEILGLTSPALLDSLGSAIARGPLFQQGETAAAAAVAGQAAPQNEARDDILLSTELPAQPELLEQHQAPMGYQQGEQRQKTLITLLHAFAAAERRHVLCDQVYDALLRESQNPMGALHGCVSVGSRSSSAGIADIKTSGLPAAVTSRTPVLPNALAAIVAHSIVRLKAFDRKDIICAIAESVSLSDAGSFTPQQLANILFALERIEALVVVSIPFAARIHLRVCIFGLAAASMDAEARTAEEATGTGNIEQSAMLKEAADRLSRHATIRIKQLSAQLLGSAALSVARVAPPKGHGSQFLLAAAHEVPLLSLQGTSGLHASTALLAALIEGSFSFGRPSQQQPPWDFELPAEVQHAIVLLLQQCASAALKMNAQLFMRFTTATADLRAALSPCEGPLCAGSSNSATSIRTPSRLAAAGVDSRVITALLAAKKAQEQVLFWRLDRLDVPLLLAFANAVAAPRSQAAAAITSEGQEQQQLLEAASFAQRLQQFLPLKLLRKETMDAVCKHSLPRAACADPAHLLQHWRVSSAAVAASAALQQHPQQHDVTAASSRIASGSAADFLIQELPCFNAASAFPTPASYARHLVAFAELARPAHIELSSCPQQDEHPDGSSTRLDTGPERVLCALLSPLRACPGAFPPPVCAAAVRVAMECGVGDPLLLERVMQRLIADEDAPDPDTSGRSSLPAAAFVDLLRGAAAASVITRPAREALIALVDRQKELLLQSANIAAAAATSLQRLKLLDLPLLQRMVQQQVLVLQQQLQQQLQQPSAGAADLRGVSECFRCLSEQTEAHRFFRRATAGGHVLANGGSSGGSVSEGDKEAVEFPLWWALDWTARLLILLHQAHSQGLLQLVANPSLQSPRDEEQQQRHHQIRVVIPAQTLGQLLRSTSMLLPCRQRGTEALLAALLLLQHTSSSANTHVKHQGLICDALRVAADVLTSSGGALPPKPPSASDGDTRAPADTNASAALLKEVGVAGTLLLRQQVLPHFFQLQQRDLVSLSAWHMALLLQPAVIAEAAGKAEQMQGLVRTLKGLADASKKQSLQKGDRVLLALVLSCLRLDVPDAWQAIPPATQQSLNLLVRGPG</sequence>
<accession>A0A6P6RYR9</accession>
<reference evidence="4" key="1">
    <citation type="submission" date="2025-08" db="UniProtKB">
        <authorList>
            <consortium name="RefSeq"/>
        </authorList>
    </citation>
    <scope>IDENTIFICATION</scope>
</reference>
<dbReference type="Proteomes" id="UP000515125">
    <property type="component" value="Unplaced"/>
</dbReference>
<evidence type="ECO:0000256" key="1">
    <source>
        <dbReference type="SAM" id="MobiDB-lite"/>
    </source>
</evidence>
<dbReference type="GeneID" id="34617857"/>
<evidence type="ECO:0000313" key="4">
    <source>
        <dbReference type="RefSeq" id="XP_026192497.1"/>
    </source>
</evidence>
<evidence type="ECO:0000259" key="2">
    <source>
        <dbReference type="Pfam" id="PF26188"/>
    </source>
</evidence>
<organism evidence="3 4">
    <name type="scientific">Cyclospora cayetanensis</name>
    <dbReference type="NCBI Taxonomy" id="88456"/>
    <lineage>
        <taxon>Eukaryota</taxon>
        <taxon>Sar</taxon>
        <taxon>Alveolata</taxon>
        <taxon>Apicomplexa</taxon>
        <taxon>Conoidasida</taxon>
        <taxon>Coccidia</taxon>
        <taxon>Eucoccidiorida</taxon>
        <taxon>Eimeriorina</taxon>
        <taxon>Eimeriidae</taxon>
        <taxon>Cyclospora</taxon>
    </lineage>
</organism>
<feature type="domain" description="RNA-editing substrate-binding complex 6 protein" evidence="2">
    <location>
        <begin position="59"/>
        <end position="160"/>
    </location>
</feature>
<dbReference type="InterPro" id="IPR058917">
    <property type="entry name" value="RESC6_dom"/>
</dbReference>
<name>A0A6P6RYR9_9EIME</name>